<evidence type="ECO:0000256" key="5">
    <source>
        <dbReference type="ARBA" id="ARBA00022741"/>
    </source>
</evidence>
<sequence length="720" mass="80280">MEEIQSQSDNYRSSSSSASSPASRVPSSNFFYLRKPGSLRQPISFEDSPEWEDTDADVRVEEGGDSINAATTPVSPSLSKLNSGSLPSPPMPEAAAVTRKTAGASVVWKDLAVTIKGKRKYSDKVVKSSNGYALPGTMTVIMGPAKSGKSTLLRAIAGRLHPSAKMYGEVFINGAKTRLLYGSYGFVDRETTLICSLTVREYLYYSALLQLPGFFCQKKSVVEEAIQAMSLGDYANKLIGGHCYMKGLARGERRRVSIARELVMRPRILFIDEPLYHLDSVSALLMMVTLKKLASTGCTLIFTIYQSSTEVFGLFDRICLLSNGNTLFFGETLACLQHFSNAGFPCPIMQSPSDHFLRAINTDFDRIIAMCKNWQDDNGDFSSVNMDTAVAIRTLEATYKSSADAAAVETMMLRLTEKEGPLLKSKGKASNATRIAVLTWRSLLIMSREWKYYWLRLILYMILTLCIGTVFSGLGHSLSSVVKRVAAIFVFVSFTSLLSIAGVPALLKEVKIYASEESNQHSGALVFLFGQLLSSIPFLFLISISSSLVFYFLIGLRDGFSLLMYFVLNFFMCLFVNEGLLLAVTSLWQNIFWSILTLVTIHVVMMLSAGYLRIRNELPRPMWKYPLSYIAFHTYSIQGLLENEYLGTNFAVGQVRTISGFQALHSAYDISQSSNSKWENLLVLFLMAIGYRILVFVLLHFHVRKNVSLHRIWQCRKSTT</sequence>
<evidence type="ECO:0000256" key="10">
    <source>
        <dbReference type="SAM" id="Phobius"/>
    </source>
</evidence>
<feature type="transmembrane region" description="Helical" evidence="10">
    <location>
        <begin position="681"/>
        <end position="703"/>
    </location>
</feature>
<evidence type="ECO:0000256" key="8">
    <source>
        <dbReference type="ARBA" id="ARBA00023136"/>
    </source>
</evidence>
<evidence type="ECO:0000256" key="4">
    <source>
        <dbReference type="ARBA" id="ARBA00022692"/>
    </source>
</evidence>
<feature type="region of interest" description="Disordered" evidence="9">
    <location>
        <begin position="65"/>
        <end position="94"/>
    </location>
</feature>
<dbReference type="InterPro" id="IPR027417">
    <property type="entry name" value="P-loop_NTPase"/>
</dbReference>
<name>A0A0D2QKR7_GOSRA</name>
<feature type="transmembrane region" description="Helical" evidence="10">
    <location>
        <begin position="486"/>
        <end position="507"/>
    </location>
</feature>
<protein>
    <recommendedName>
        <fullName evidence="11">ABC transporter domain-containing protein</fullName>
    </recommendedName>
</protein>
<dbReference type="EMBL" id="CM001742">
    <property type="protein sequence ID" value="KJB20354.1"/>
    <property type="molecule type" value="Genomic_DNA"/>
</dbReference>
<dbReference type="Gramene" id="KJB20354">
    <property type="protein sequence ID" value="KJB20354"/>
    <property type="gene ID" value="B456_003G144400"/>
</dbReference>
<keyword evidence="7 10" id="KW-1133">Transmembrane helix</keyword>
<evidence type="ECO:0000313" key="13">
    <source>
        <dbReference type="Proteomes" id="UP000032304"/>
    </source>
</evidence>
<dbReference type="PROSITE" id="PS50893">
    <property type="entry name" value="ABC_TRANSPORTER_2"/>
    <property type="match status" value="1"/>
</dbReference>
<feature type="transmembrane region" description="Helical" evidence="10">
    <location>
        <begin position="527"/>
        <end position="554"/>
    </location>
</feature>
<comment type="subcellular location">
    <subcellularLocation>
        <location evidence="1">Membrane</location>
        <topology evidence="1">Multi-pass membrane protein</topology>
    </subcellularLocation>
</comment>
<feature type="compositionally biased region" description="Polar residues" evidence="9">
    <location>
        <begin position="68"/>
        <end position="86"/>
    </location>
</feature>
<dbReference type="GO" id="GO:0016887">
    <property type="term" value="F:ATP hydrolysis activity"/>
    <property type="evidence" value="ECO:0007669"/>
    <property type="project" value="InterPro"/>
</dbReference>
<accession>A0A0D2QKR7</accession>
<dbReference type="Gene3D" id="3.40.50.300">
    <property type="entry name" value="P-loop containing nucleotide triphosphate hydrolases"/>
    <property type="match status" value="1"/>
</dbReference>
<dbReference type="PANTHER" id="PTHR48042">
    <property type="entry name" value="ABC TRANSPORTER G FAMILY MEMBER 11"/>
    <property type="match status" value="1"/>
</dbReference>
<dbReference type="GO" id="GO:0005524">
    <property type="term" value="F:ATP binding"/>
    <property type="evidence" value="ECO:0007669"/>
    <property type="project" value="UniProtKB-KW"/>
</dbReference>
<dbReference type="Proteomes" id="UP000032304">
    <property type="component" value="Chromosome 3"/>
</dbReference>
<keyword evidence="6" id="KW-0067">ATP-binding</keyword>
<evidence type="ECO:0000313" key="12">
    <source>
        <dbReference type="EMBL" id="KJB20354.1"/>
    </source>
</evidence>
<gene>
    <name evidence="12" type="ORF">B456_003G144400</name>
</gene>
<dbReference type="Pfam" id="PF00005">
    <property type="entry name" value="ABC_tran"/>
    <property type="match status" value="1"/>
</dbReference>
<dbReference type="KEGG" id="gra:105788976"/>
<reference evidence="12 13" key="1">
    <citation type="journal article" date="2012" name="Nature">
        <title>Repeated polyploidization of Gossypium genomes and the evolution of spinnable cotton fibres.</title>
        <authorList>
            <person name="Paterson A.H."/>
            <person name="Wendel J.F."/>
            <person name="Gundlach H."/>
            <person name="Guo H."/>
            <person name="Jenkins J."/>
            <person name="Jin D."/>
            <person name="Llewellyn D."/>
            <person name="Showmaker K.C."/>
            <person name="Shu S."/>
            <person name="Udall J."/>
            <person name="Yoo M.J."/>
            <person name="Byers R."/>
            <person name="Chen W."/>
            <person name="Doron-Faigenboim A."/>
            <person name="Duke M.V."/>
            <person name="Gong L."/>
            <person name="Grimwood J."/>
            <person name="Grover C."/>
            <person name="Grupp K."/>
            <person name="Hu G."/>
            <person name="Lee T.H."/>
            <person name="Li J."/>
            <person name="Lin L."/>
            <person name="Liu T."/>
            <person name="Marler B.S."/>
            <person name="Page J.T."/>
            <person name="Roberts A.W."/>
            <person name="Romanel E."/>
            <person name="Sanders W.S."/>
            <person name="Szadkowski E."/>
            <person name="Tan X."/>
            <person name="Tang H."/>
            <person name="Xu C."/>
            <person name="Wang J."/>
            <person name="Wang Z."/>
            <person name="Zhang D."/>
            <person name="Zhang L."/>
            <person name="Ashrafi H."/>
            <person name="Bedon F."/>
            <person name="Bowers J.E."/>
            <person name="Brubaker C.L."/>
            <person name="Chee P.W."/>
            <person name="Das S."/>
            <person name="Gingle A.R."/>
            <person name="Haigler C.H."/>
            <person name="Harker D."/>
            <person name="Hoffmann L.V."/>
            <person name="Hovav R."/>
            <person name="Jones D.C."/>
            <person name="Lemke C."/>
            <person name="Mansoor S."/>
            <person name="ur Rahman M."/>
            <person name="Rainville L.N."/>
            <person name="Rambani A."/>
            <person name="Reddy U.K."/>
            <person name="Rong J.K."/>
            <person name="Saranga Y."/>
            <person name="Scheffler B.E."/>
            <person name="Scheffler J.A."/>
            <person name="Stelly D.M."/>
            <person name="Triplett B.A."/>
            <person name="Van Deynze A."/>
            <person name="Vaslin M.F."/>
            <person name="Waghmare V.N."/>
            <person name="Walford S.A."/>
            <person name="Wright R.J."/>
            <person name="Zaki E.A."/>
            <person name="Zhang T."/>
            <person name="Dennis E.S."/>
            <person name="Mayer K.F."/>
            <person name="Peterson D.G."/>
            <person name="Rokhsar D.S."/>
            <person name="Wang X."/>
            <person name="Schmutz J."/>
        </authorList>
    </citation>
    <scope>NUCLEOTIDE SEQUENCE [LARGE SCALE GENOMIC DNA]</scope>
</reference>
<dbReference type="Gramene" id="KJB20353">
    <property type="protein sequence ID" value="KJB20353"/>
    <property type="gene ID" value="B456_003G144400"/>
</dbReference>
<dbReference type="Pfam" id="PF01061">
    <property type="entry name" value="ABC2_membrane"/>
    <property type="match status" value="1"/>
</dbReference>
<evidence type="ECO:0000256" key="9">
    <source>
        <dbReference type="SAM" id="MobiDB-lite"/>
    </source>
</evidence>
<dbReference type="GO" id="GO:0016020">
    <property type="term" value="C:membrane"/>
    <property type="evidence" value="ECO:0007669"/>
    <property type="project" value="UniProtKB-SubCell"/>
</dbReference>
<dbReference type="AlphaFoldDB" id="A0A0D2QKR7"/>
<dbReference type="OrthoDB" id="66620at2759"/>
<dbReference type="GO" id="GO:0140359">
    <property type="term" value="F:ABC-type transporter activity"/>
    <property type="evidence" value="ECO:0007669"/>
    <property type="project" value="InterPro"/>
</dbReference>
<keyword evidence="8 10" id="KW-0472">Membrane</keyword>
<feature type="transmembrane region" description="Helical" evidence="10">
    <location>
        <begin position="591"/>
        <end position="614"/>
    </location>
</feature>
<feature type="transmembrane region" description="Helical" evidence="10">
    <location>
        <begin position="453"/>
        <end position="474"/>
    </location>
</feature>
<dbReference type="EMBL" id="CM001742">
    <property type="protein sequence ID" value="KJB20353.1"/>
    <property type="molecule type" value="Genomic_DNA"/>
</dbReference>
<keyword evidence="13" id="KW-1185">Reference proteome</keyword>
<evidence type="ECO:0000256" key="3">
    <source>
        <dbReference type="ARBA" id="ARBA00022448"/>
    </source>
</evidence>
<dbReference type="CDD" id="cd03213">
    <property type="entry name" value="ABCG_EPDR"/>
    <property type="match status" value="1"/>
</dbReference>
<dbReference type="SMART" id="SM00382">
    <property type="entry name" value="AAA"/>
    <property type="match status" value="1"/>
</dbReference>
<keyword evidence="5" id="KW-0547">Nucleotide-binding</keyword>
<feature type="domain" description="ABC transporter" evidence="11">
    <location>
        <begin position="106"/>
        <end position="348"/>
    </location>
</feature>
<dbReference type="InterPro" id="IPR003439">
    <property type="entry name" value="ABC_transporter-like_ATP-bd"/>
</dbReference>
<dbReference type="SUPFAM" id="SSF52540">
    <property type="entry name" value="P-loop containing nucleoside triphosphate hydrolases"/>
    <property type="match status" value="1"/>
</dbReference>
<dbReference type="PANTHER" id="PTHR48042:SF12">
    <property type="entry name" value="ABC TRANSPORTER G FAMILY MEMBER 3"/>
    <property type="match status" value="1"/>
</dbReference>
<evidence type="ECO:0000256" key="7">
    <source>
        <dbReference type="ARBA" id="ARBA00022989"/>
    </source>
</evidence>
<dbReference type="InterPro" id="IPR052215">
    <property type="entry name" value="Plant_ABCG"/>
</dbReference>
<dbReference type="FunFam" id="3.40.50.300:FF:000932">
    <property type="entry name" value="ABC transporter G family member 3"/>
    <property type="match status" value="1"/>
</dbReference>
<evidence type="ECO:0000256" key="2">
    <source>
        <dbReference type="ARBA" id="ARBA00005814"/>
    </source>
</evidence>
<dbReference type="OMA" id="FKCNRDT"/>
<evidence type="ECO:0000256" key="1">
    <source>
        <dbReference type="ARBA" id="ARBA00004141"/>
    </source>
</evidence>
<feature type="transmembrane region" description="Helical" evidence="10">
    <location>
        <begin position="566"/>
        <end position="585"/>
    </location>
</feature>
<comment type="similarity">
    <text evidence="2">Belongs to the ABC transporter superfamily. ABCG family. Eye pigment precursor importer (TC 3.A.1.204) subfamily.</text>
</comment>
<feature type="region of interest" description="Disordered" evidence="9">
    <location>
        <begin position="1"/>
        <end position="27"/>
    </location>
</feature>
<evidence type="ECO:0000259" key="11">
    <source>
        <dbReference type="PROSITE" id="PS50893"/>
    </source>
</evidence>
<dbReference type="InterPro" id="IPR003593">
    <property type="entry name" value="AAA+_ATPase"/>
</dbReference>
<keyword evidence="3" id="KW-0813">Transport</keyword>
<evidence type="ECO:0000256" key="6">
    <source>
        <dbReference type="ARBA" id="ARBA00022840"/>
    </source>
</evidence>
<keyword evidence="4 10" id="KW-0812">Transmembrane</keyword>
<dbReference type="InterPro" id="IPR013525">
    <property type="entry name" value="ABC2_TM"/>
</dbReference>
<proteinExistence type="inferred from homology"/>
<organism evidence="12 13">
    <name type="scientific">Gossypium raimondii</name>
    <name type="common">Peruvian cotton</name>
    <name type="synonym">Gossypium klotzschianum subsp. raimondii</name>
    <dbReference type="NCBI Taxonomy" id="29730"/>
    <lineage>
        <taxon>Eukaryota</taxon>
        <taxon>Viridiplantae</taxon>
        <taxon>Streptophyta</taxon>
        <taxon>Embryophyta</taxon>
        <taxon>Tracheophyta</taxon>
        <taxon>Spermatophyta</taxon>
        <taxon>Magnoliopsida</taxon>
        <taxon>eudicotyledons</taxon>
        <taxon>Gunneridae</taxon>
        <taxon>Pentapetalae</taxon>
        <taxon>rosids</taxon>
        <taxon>malvids</taxon>
        <taxon>Malvales</taxon>
        <taxon>Malvaceae</taxon>
        <taxon>Malvoideae</taxon>
        <taxon>Gossypium</taxon>
    </lineage>
</organism>